<evidence type="ECO:0000313" key="3">
    <source>
        <dbReference type="Proteomes" id="UP001287356"/>
    </source>
</evidence>
<dbReference type="Proteomes" id="UP001287356">
    <property type="component" value="Unassembled WGS sequence"/>
</dbReference>
<keyword evidence="3" id="KW-1185">Reference proteome</keyword>
<comment type="caution">
    <text evidence="2">The sequence shown here is derived from an EMBL/GenBank/DDBJ whole genome shotgun (WGS) entry which is preliminary data.</text>
</comment>
<feature type="transmembrane region" description="Helical" evidence="1">
    <location>
        <begin position="113"/>
        <end position="129"/>
    </location>
</feature>
<sequence length="185" mass="19784">MDPISIAASSIAVLQAGYSIVVAITGAFSTARFIARTYGIAGLWITVLGSKDVMRSEFEILASDNDQIATNFKKATQDESSMIAVASTIAAQIAITALSLVDLSETHWTPRGLFSISLVSSIIAVYYVSNQYRTIGRCLSASQIKSWITNEEVSTSAVLYRFLSEEAAFEPQLGAGGVYARPPTA</sequence>
<keyword evidence="1" id="KW-0472">Membrane</keyword>
<name>A0AAE0K3B2_9PEZI</name>
<accession>A0AAE0K3B2</accession>
<reference evidence="2" key="1">
    <citation type="journal article" date="2023" name="Mol. Phylogenet. Evol.">
        <title>Genome-scale phylogeny and comparative genomics of the fungal order Sordariales.</title>
        <authorList>
            <person name="Hensen N."/>
            <person name="Bonometti L."/>
            <person name="Westerberg I."/>
            <person name="Brannstrom I.O."/>
            <person name="Guillou S."/>
            <person name="Cros-Aarteil S."/>
            <person name="Calhoun S."/>
            <person name="Haridas S."/>
            <person name="Kuo A."/>
            <person name="Mondo S."/>
            <person name="Pangilinan J."/>
            <person name="Riley R."/>
            <person name="LaButti K."/>
            <person name="Andreopoulos B."/>
            <person name="Lipzen A."/>
            <person name="Chen C."/>
            <person name="Yan M."/>
            <person name="Daum C."/>
            <person name="Ng V."/>
            <person name="Clum A."/>
            <person name="Steindorff A."/>
            <person name="Ohm R.A."/>
            <person name="Martin F."/>
            <person name="Silar P."/>
            <person name="Natvig D.O."/>
            <person name="Lalanne C."/>
            <person name="Gautier V."/>
            <person name="Ament-Velasquez S.L."/>
            <person name="Kruys A."/>
            <person name="Hutchinson M.I."/>
            <person name="Powell A.J."/>
            <person name="Barry K."/>
            <person name="Miller A.N."/>
            <person name="Grigoriev I.V."/>
            <person name="Debuchy R."/>
            <person name="Gladieux P."/>
            <person name="Hiltunen Thoren M."/>
            <person name="Johannesson H."/>
        </authorList>
    </citation>
    <scope>NUCLEOTIDE SEQUENCE</scope>
    <source>
        <strain evidence="2">CBS 958.72</strain>
    </source>
</reference>
<dbReference type="AlphaFoldDB" id="A0AAE0K3B2"/>
<proteinExistence type="predicted"/>
<dbReference type="EMBL" id="JAULSN010000006">
    <property type="protein sequence ID" value="KAK3368827.1"/>
    <property type="molecule type" value="Genomic_DNA"/>
</dbReference>
<organism evidence="2 3">
    <name type="scientific">Lasiosphaeria ovina</name>
    <dbReference type="NCBI Taxonomy" id="92902"/>
    <lineage>
        <taxon>Eukaryota</taxon>
        <taxon>Fungi</taxon>
        <taxon>Dikarya</taxon>
        <taxon>Ascomycota</taxon>
        <taxon>Pezizomycotina</taxon>
        <taxon>Sordariomycetes</taxon>
        <taxon>Sordariomycetidae</taxon>
        <taxon>Sordariales</taxon>
        <taxon>Lasiosphaeriaceae</taxon>
        <taxon>Lasiosphaeria</taxon>
    </lineage>
</organism>
<keyword evidence="1" id="KW-0812">Transmembrane</keyword>
<keyword evidence="1" id="KW-1133">Transmembrane helix</keyword>
<evidence type="ECO:0000256" key="1">
    <source>
        <dbReference type="SAM" id="Phobius"/>
    </source>
</evidence>
<evidence type="ECO:0000313" key="2">
    <source>
        <dbReference type="EMBL" id="KAK3368827.1"/>
    </source>
</evidence>
<gene>
    <name evidence="2" type="ORF">B0T24DRAFT_706975</name>
</gene>
<protein>
    <submittedName>
        <fullName evidence="2">Uncharacterized protein</fullName>
    </submittedName>
</protein>
<feature type="transmembrane region" description="Helical" evidence="1">
    <location>
        <begin position="6"/>
        <end position="28"/>
    </location>
</feature>
<reference evidence="2" key="2">
    <citation type="submission" date="2023-06" db="EMBL/GenBank/DDBJ databases">
        <authorList>
            <consortium name="Lawrence Berkeley National Laboratory"/>
            <person name="Haridas S."/>
            <person name="Hensen N."/>
            <person name="Bonometti L."/>
            <person name="Westerberg I."/>
            <person name="Brannstrom I.O."/>
            <person name="Guillou S."/>
            <person name="Cros-Aarteil S."/>
            <person name="Calhoun S."/>
            <person name="Kuo A."/>
            <person name="Mondo S."/>
            <person name="Pangilinan J."/>
            <person name="Riley R."/>
            <person name="Labutti K."/>
            <person name="Andreopoulos B."/>
            <person name="Lipzen A."/>
            <person name="Chen C."/>
            <person name="Yanf M."/>
            <person name="Daum C."/>
            <person name="Ng V."/>
            <person name="Clum A."/>
            <person name="Steindorff A."/>
            <person name="Ohm R."/>
            <person name="Martin F."/>
            <person name="Silar P."/>
            <person name="Natvig D."/>
            <person name="Lalanne C."/>
            <person name="Gautier V."/>
            <person name="Ament-Velasquez S.L."/>
            <person name="Kruys A."/>
            <person name="Hutchinson M.I."/>
            <person name="Powell A.J."/>
            <person name="Barry K."/>
            <person name="Miller A.N."/>
            <person name="Grigoriev I.V."/>
            <person name="Debuchy R."/>
            <person name="Gladieux P."/>
            <person name="Thoren M.H."/>
            <person name="Johannesson H."/>
        </authorList>
    </citation>
    <scope>NUCLEOTIDE SEQUENCE</scope>
    <source>
        <strain evidence="2">CBS 958.72</strain>
    </source>
</reference>
<feature type="transmembrane region" description="Helical" evidence="1">
    <location>
        <begin position="82"/>
        <end position="101"/>
    </location>
</feature>